<dbReference type="GO" id="GO:0005829">
    <property type="term" value="C:cytosol"/>
    <property type="evidence" value="ECO:0007669"/>
    <property type="project" value="TreeGrafter"/>
</dbReference>
<dbReference type="HOGENOM" id="CLU_125470_2_4_4"/>
<keyword evidence="8" id="KW-0704">Schiff base</keyword>
<evidence type="ECO:0000256" key="8">
    <source>
        <dbReference type="ARBA" id="ARBA00023270"/>
    </source>
</evidence>
<dbReference type="PANTHER" id="PTHR33866">
    <property type="entry name" value="S-ADENOSYLMETHIONINE DECARBOXYLASE PROENZYME"/>
    <property type="match status" value="1"/>
</dbReference>
<keyword evidence="9" id="KW-0670">Pyruvate</keyword>
<dbReference type="Gene3D" id="3.60.90.10">
    <property type="entry name" value="S-adenosylmethionine decarboxylase"/>
    <property type="match status" value="1"/>
</dbReference>
<dbReference type="InterPro" id="IPR017716">
    <property type="entry name" value="S-AdoMet_deCOase_pro-enz"/>
</dbReference>
<evidence type="ECO:0000256" key="3">
    <source>
        <dbReference type="ARBA" id="ARBA00022813"/>
    </source>
</evidence>
<dbReference type="Proteomes" id="UP000031637">
    <property type="component" value="Chromosome"/>
</dbReference>
<comment type="cofactor">
    <cofactor evidence="1">
        <name>pyruvate</name>
        <dbReference type="ChEBI" id="CHEBI:15361"/>
    </cofactor>
</comment>
<dbReference type="AlphaFoldDB" id="W0S9K2"/>
<organism evidence="10 11">
    <name type="scientific">Sulfuritalea hydrogenivorans sk43H</name>
    <dbReference type="NCBI Taxonomy" id="1223802"/>
    <lineage>
        <taxon>Bacteria</taxon>
        <taxon>Pseudomonadati</taxon>
        <taxon>Pseudomonadota</taxon>
        <taxon>Betaproteobacteria</taxon>
        <taxon>Nitrosomonadales</taxon>
        <taxon>Sterolibacteriaceae</taxon>
        <taxon>Sulfuritalea</taxon>
    </lineage>
</organism>
<keyword evidence="5" id="KW-0620">Polyamine biosynthesis</keyword>
<name>W0S9K2_9PROT</name>
<dbReference type="EMBL" id="AP012547">
    <property type="protein sequence ID" value="BAO27854.1"/>
    <property type="molecule type" value="Genomic_DNA"/>
</dbReference>
<evidence type="ECO:0000256" key="6">
    <source>
        <dbReference type="ARBA" id="ARBA00023145"/>
    </source>
</evidence>
<keyword evidence="3" id="KW-0068">Autocatalytic cleavage</keyword>
<dbReference type="InterPro" id="IPR003826">
    <property type="entry name" value="AdoMetDC_fam_prok"/>
</dbReference>
<dbReference type="OrthoDB" id="9793120at2"/>
<evidence type="ECO:0000256" key="9">
    <source>
        <dbReference type="ARBA" id="ARBA00023317"/>
    </source>
</evidence>
<keyword evidence="4" id="KW-0745">Spermidine biosynthesis</keyword>
<protein>
    <submittedName>
        <fullName evidence="10">S-adenosylmethionine decarboxylase proenzyme</fullName>
    </submittedName>
</protein>
<reference evidence="10 11" key="1">
    <citation type="journal article" date="2014" name="Syst. Appl. Microbiol.">
        <title>Complete genomes of freshwater sulfur oxidizers Sulfuricella denitrificans skB26 and Sulfuritalea hydrogenivorans sk43H: genetic insights into the sulfur oxidation pathway of betaproteobacteria.</title>
        <authorList>
            <person name="Watanabe T."/>
            <person name="Kojima H."/>
            <person name="Fukui M."/>
        </authorList>
    </citation>
    <scope>NUCLEOTIDE SEQUENCE [LARGE SCALE GENOMIC DNA]</scope>
    <source>
        <strain evidence="10">DSM22779</strain>
    </source>
</reference>
<dbReference type="RefSeq" id="WP_041096144.1">
    <property type="nucleotide sequence ID" value="NZ_AP012547.1"/>
</dbReference>
<evidence type="ECO:0000256" key="7">
    <source>
        <dbReference type="ARBA" id="ARBA00023239"/>
    </source>
</evidence>
<evidence type="ECO:0000313" key="10">
    <source>
        <dbReference type="EMBL" id="BAO27854.1"/>
    </source>
</evidence>
<dbReference type="GO" id="GO:0004014">
    <property type="term" value="F:adenosylmethionine decarboxylase activity"/>
    <property type="evidence" value="ECO:0007669"/>
    <property type="project" value="InterPro"/>
</dbReference>
<evidence type="ECO:0000256" key="1">
    <source>
        <dbReference type="ARBA" id="ARBA00001928"/>
    </source>
</evidence>
<keyword evidence="7" id="KW-0456">Lyase</keyword>
<dbReference type="KEGG" id="shd:SUTH_00034"/>
<dbReference type="Pfam" id="PF02675">
    <property type="entry name" value="AdoMet_dc"/>
    <property type="match status" value="1"/>
</dbReference>
<dbReference type="NCBIfam" id="TIGR03330">
    <property type="entry name" value="SAM_DCase_Bsu"/>
    <property type="match status" value="1"/>
</dbReference>
<keyword evidence="6" id="KW-0865">Zymogen</keyword>
<evidence type="ECO:0000256" key="5">
    <source>
        <dbReference type="ARBA" id="ARBA00023115"/>
    </source>
</evidence>
<keyword evidence="2" id="KW-0210">Decarboxylase</keyword>
<dbReference type="PANTHER" id="PTHR33866:SF2">
    <property type="entry name" value="S-ADENOSYLMETHIONINE DECARBOXYLASE PROENZYME"/>
    <property type="match status" value="1"/>
</dbReference>
<keyword evidence="11" id="KW-1185">Reference proteome</keyword>
<accession>W0S9K2</accession>
<gene>
    <name evidence="10" type="ORF">SUTH_00034</name>
</gene>
<proteinExistence type="predicted"/>
<dbReference type="InterPro" id="IPR016067">
    <property type="entry name" value="S-AdoMet_deCO2ase_core"/>
</dbReference>
<dbReference type="STRING" id="1223802.SUTH_00034"/>
<dbReference type="GO" id="GO:0008295">
    <property type="term" value="P:spermidine biosynthetic process"/>
    <property type="evidence" value="ECO:0007669"/>
    <property type="project" value="UniProtKB-KW"/>
</dbReference>
<evidence type="ECO:0000313" key="11">
    <source>
        <dbReference type="Proteomes" id="UP000031637"/>
    </source>
</evidence>
<sequence>MNGLHILADFHACEGERRLLLDAQALADLCRRACAKGGLVVVTEAFHQFPAAGATGALVLAESHLAIHTWPELDAVTLDLYVCNYSQDNRAAAEAAYDVLRGELKPLRIKRRDVIRGGLAGHDADAVTNTESALP</sequence>
<dbReference type="SUPFAM" id="SSF56276">
    <property type="entry name" value="S-adenosylmethionine decarboxylase"/>
    <property type="match status" value="1"/>
</dbReference>
<evidence type="ECO:0000256" key="2">
    <source>
        <dbReference type="ARBA" id="ARBA00022793"/>
    </source>
</evidence>
<evidence type="ECO:0000256" key="4">
    <source>
        <dbReference type="ARBA" id="ARBA00023066"/>
    </source>
</evidence>